<evidence type="ECO:0000256" key="1">
    <source>
        <dbReference type="SAM" id="MobiDB-lite"/>
    </source>
</evidence>
<sequence length="187" mass="21039">MSELQARTKRKRSQDIKQLVLRVGESISEFLDTLPAVTFDDSPTKQQELGAELEERRLFRMSLQRMLRAANQKRSSVKPTNIATRRSRSPLTSYNSCDAIRAGGEDDSDNTKRNGSSKNEIDNSGNNDSSNGSMGSTTKEGGASKKTRATIDMLDDNDENRLDGKRVINEIKLRHKEQEEDCNNEEK</sequence>
<dbReference type="Proteomes" id="UP000738325">
    <property type="component" value="Unassembled WGS sequence"/>
</dbReference>
<proteinExistence type="predicted"/>
<organism evidence="2 3">
    <name type="scientific">Dissophora globulifera</name>
    <dbReference type="NCBI Taxonomy" id="979702"/>
    <lineage>
        <taxon>Eukaryota</taxon>
        <taxon>Fungi</taxon>
        <taxon>Fungi incertae sedis</taxon>
        <taxon>Mucoromycota</taxon>
        <taxon>Mortierellomycotina</taxon>
        <taxon>Mortierellomycetes</taxon>
        <taxon>Mortierellales</taxon>
        <taxon>Mortierellaceae</taxon>
        <taxon>Dissophora</taxon>
    </lineage>
</organism>
<evidence type="ECO:0000313" key="2">
    <source>
        <dbReference type="EMBL" id="KAG0322685.1"/>
    </source>
</evidence>
<name>A0A9P6UWR1_9FUNG</name>
<dbReference type="AlphaFoldDB" id="A0A9P6UWR1"/>
<feature type="region of interest" description="Disordered" evidence="1">
    <location>
        <begin position="69"/>
        <end position="163"/>
    </location>
</feature>
<feature type="compositionally biased region" description="Low complexity" evidence="1">
    <location>
        <begin position="122"/>
        <end position="133"/>
    </location>
</feature>
<keyword evidence="3" id="KW-1185">Reference proteome</keyword>
<evidence type="ECO:0000313" key="3">
    <source>
        <dbReference type="Proteomes" id="UP000738325"/>
    </source>
</evidence>
<reference evidence="2" key="1">
    <citation type="journal article" date="2020" name="Fungal Divers.">
        <title>Resolving the Mortierellaceae phylogeny through synthesis of multi-gene phylogenetics and phylogenomics.</title>
        <authorList>
            <person name="Vandepol N."/>
            <person name="Liber J."/>
            <person name="Desiro A."/>
            <person name="Na H."/>
            <person name="Kennedy M."/>
            <person name="Barry K."/>
            <person name="Grigoriev I.V."/>
            <person name="Miller A.N."/>
            <person name="O'Donnell K."/>
            <person name="Stajich J.E."/>
            <person name="Bonito G."/>
        </authorList>
    </citation>
    <scope>NUCLEOTIDE SEQUENCE</scope>
    <source>
        <strain evidence="2">REB-010B</strain>
    </source>
</reference>
<gene>
    <name evidence="2" type="ORF">BGZ99_003178</name>
</gene>
<comment type="caution">
    <text evidence="2">The sequence shown here is derived from an EMBL/GenBank/DDBJ whole genome shotgun (WGS) entry which is preliminary data.</text>
</comment>
<protein>
    <submittedName>
        <fullName evidence="2">Uncharacterized protein</fullName>
    </submittedName>
</protein>
<dbReference type="EMBL" id="JAAAIP010000204">
    <property type="protein sequence ID" value="KAG0322685.1"/>
    <property type="molecule type" value="Genomic_DNA"/>
</dbReference>
<accession>A0A9P6UWR1</accession>
<feature type="compositionally biased region" description="Polar residues" evidence="1">
    <location>
        <begin position="72"/>
        <end position="96"/>
    </location>
</feature>